<evidence type="ECO:0000256" key="3">
    <source>
        <dbReference type="PIRSR" id="PIRSR601613-1"/>
    </source>
</evidence>
<feature type="signal peptide" evidence="5">
    <location>
        <begin position="1"/>
        <end position="18"/>
    </location>
</feature>
<dbReference type="Gene3D" id="3.50.50.60">
    <property type="entry name" value="FAD/NAD(P)-binding domain"/>
    <property type="match status" value="1"/>
</dbReference>
<evidence type="ECO:0000259" key="6">
    <source>
        <dbReference type="Pfam" id="PF01593"/>
    </source>
</evidence>
<organism evidence="7 8">
    <name type="scientific">Lophium mytilinum</name>
    <dbReference type="NCBI Taxonomy" id="390894"/>
    <lineage>
        <taxon>Eukaryota</taxon>
        <taxon>Fungi</taxon>
        <taxon>Dikarya</taxon>
        <taxon>Ascomycota</taxon>
        <taxon>Pezizomycotina</taxon>
        <taxon>Dothideomycetes</taxon>
        <taxon>Pleosporomycetidae</taxon>
        <taxon>Mytilinidiales</taxon>
        <taxon>Mytilinidiaceae</taxon>
        <taxon>Lophium</taxon>
    </lineage>
</organism>
<dbReference type="PRINTS" id="PR00757">
    <property type="entry name" value="AMINEOXDASEF"/>
</dbReference>
<dbReference type="InterPro" id="IPR050281">
    <property type="entry name" value="Flavin_monoamine_oxidase"/>
</dbReference>
<keyword evidence="5" id="KW-0732">Signal</keyword>
<dbReference type="EC" id="1.4.3.-" evidence="4"/>
<feature type="binding site" evidence="3">
    <location>
        <position position="35"/>
    </location>
    <ligand>
        <name>FAD</name>
        <dbReference type="ChEBI" id="CHEBI:57692"/>
    </ligand>
</feature>
<keyword evidence="2 4" id="KW-0560">Oxidoreductase</keyword>
<feature type="domain" description="Amine oxidase" evidence="6">
    <location>
        <begin position="34"/>
        <end position="470"/>
    </location>
</feature>
<dbReference type="Pfam" id="PF01593">
    <property type="entry name" value="Amino_oxidase"/>
    <property type="match status" value="1"/>
</dbReference>
<feature type="binding site" evidence="3">
    <location>
        <position position="244"/>
    </location>
    <ligand>
        <name>FAD</name>
        <dbReference type="ChEBI" id="CHEBI:57692"/>
    </ligand>
</feature>
<evidence type="ECO:0000256" key="2">
    <source>
        <dbReference type="ARBA" id="ARBA00023002"/>
    </source>
</evidence>
<gene>
    <name evidence="7" type="ORF">BU16DRAFT_531404</name>
</gene>
<dbReference type="Proteomes" id="UP000799750">
    <property type="component" value="Unassembled WGS sequence"/>
</dbReference>
<dbReference type="InterPro" id="IPR001613">
    <property type="entry name" value="Flavin_amine_oxidase"/>
</dbReference>
<evidence type="ECO:0000256" key="5">
    <source>
        <dbReference type="SAM" id="SignalP"/>
    </source>
</evidence>
<dbReference type="GO" id="GO:0006598">
    <property type="term" value="P:polyamine catabolic process"/>
    <property type="evidence" value="ECO:0007669"/>
    <property type="project" value="TreeGrafter"/>
</dbReference>
<evidence type="ECO:0000313" key="7">
    <source>
        <dbReference type="EMBL" id="KAF2490059.1"/>
    </source>
</evidence>
<dbReference type="SUPFAM" id="SSF51905">
    <property type="entry name" value="FAD/NAD(P)-binding domain"/>
    <property type="match status" value="1"/>
</dbReference>
<dbReference type="GO" id="GO:0016491">
    <property type="term" value="F:oxidoreductase activity"/>
    <property type="evidence" value="ECO:0007669"/>
    <property type="project" value="UniProtKB-KW"/>
</dbReference>
<proteinExistence type="inferred from homology"/>
<dbReference type="InterPro" id="IPR002937">
    <property type="entry name" value="Amino_oxidase"/>
</dbReference>
<dbReference type="SUPFAM" id="SSF54373">
    <property type="entry name" value="FAD-linked reductases, C-terminal domain"/>
    <property type="match status" value="1"/>
</dbReference>
<dbReference type="InterPro" id="IPR036188">
    <property type="entry name" value="FAD/NAD-bd_sf"/>
</dbReference>
<reference evidence="7" key="1">
    <citation type="journal article" date="2020" name="Stud. Mycol.">
        <title>101 Dothideomycetes genomes: a test case for predicting lifestyles and emergence of pathogens.</title>
        <authorList>
            <person name="Haridas S."/>
            <person name="Albert R."/>
            <person name="Binder M."/>
            <person name="Bloem J."/>
            <person name="Labutti K."/>
            <person name="Salamov A."/>
            <person name="Andreopoulos B."/>
            <person name="Baker S."/>
            <person name="Barry K."/>
            <person name="Bills G."/>
            <person name="Bluhm B."/>
            <person name="Cannon C."/>
            <person name="Castanera R."/>
            <person name="Culley D."/>
            <person name="Daum C."/>
            <person name="Ezra D."/>
            <person name="Gonzalez J."/>
            <person name="Henrissat B."/>
            <person name="Kuo A."/>
            <person name="Liang C."/>
            <person name="Lipzen A."/>
            <person name="Lutzoni F."/>
            <person name="Magnuson J."/>
            <person name="Mondo S."/>
            <person name="Nolan M."/>
            <person name="Ohm R."/>
            <person name="Pangilinan J."/>
            <person name="Park H.-J."/>
            <person name="Ramirez L."/>
            <person name="Alfaro M."/>
            <person name="Sun H."/>
            <person name="Tritt A."/>
            <person name="Yoshinaga Y."/>
            <person name="Zwiers L.-H."/>
            <person name="Turgeon B."/>
            <person name="Goodwin S."/>
            <person name="Spatafora J."/>
            <person name="Crous P."/>
            <person name="Grigoriev I."/>
        </authorList>
    </citation>
    <scope>NUCLEOTIDE SEQUENCE</scope>
    <source>
        <strain evidence="7">CBS 269.34</strain>
    </source>
</reference>
<sequence>MRPSIPLLTSLFSAVILAEDAVHKTKVVILGAGLTGVTAAKALALERNIADFIIVEALPEVGGRLKPTSIGGYPIEIGANWVQGLGTNPIWALAQKYNVTNAFSDWENIDYFDGGGYDFDGKLGEAFDRYEEQAIVNATKISDLRQERGQVDLNFRAGLNLAGWVAKTPYEKTAEYFEFDWEYAEPPVQSSFIQNINSFIYNFDGFGNSSNNFVFDKRGFRMIAQGQADEIPNLAEKILYNETVTTIAYSKDGVIVTTADNTTIEADFALCTFSIGVLQNTDVTFEPGLPDWKKDAIANFHMATYMKIFVQFPSKFWNDTEFSVYADPDERGYYAVWQSFDVEKFYPGSNLLMVTLTSEQAYQAELQTEQEVIDACMAVLRTMYGAGIPSPIEIVIPRWTLDPLFRGTFTNWGAGATVEQQNAIRAPLPDPDMPNPQSQRLFFAGEGTSRKYFGYLQGAYYEGRLASAVIADCAENECLTSEKTAYSKREILGEKEGLEKRAYVGGGLRSRHFA</sequence>
<keyword evidence="4" id="KW-0285">Flavoprotein</keyword>
<evidence type="ECO:0000256" key="1">
    <source>
        <dbReference type="ARBA" id="ARBA00001974"/>
    </source>
</evidence>
<dbReference type="AlphaFoldDB" id="A0A6A6QD91"/>
<protein>
    <recommendedName>
        <fullName evidence="4">Amine oxidase</fullName>
        <ecNumber evidence="4">1.4.3.-</ecNumber>
    </recommendedName>
</protein>
<evidence type="ECO:0000313" key="8">
    <source>
        <dbReference type="Proteomes" id="UP000799750"/>
    </source>
</evidence>
<accession>A0A6A6QD91</accession>
<dbReference type="PANTHER" id="PTHR10742:SF313">
    <property type="entry name" value="AMINE OXIDASE"/>
    <property type="match status" value="1"/>
</dbReference>
<comment type="similarity">
    <text evidence="4">Belongs to the flavin monoamine oxidase family.</text>
</comment>
<evidence type="ECO:0000256" key="4">
    <source>
        <dbReference type="RuleBase" id="RU362067"/>
    </source>
</evidence>
<name>A0A6A6QD91_9PEZI</name>
<feature type="chain" id="PRO_5025390609" description="Amine oxidase" evidence="5">
    <location>
        <begin position="19"/>
        <end position="514"/>
    </location>
</feature>
<keyword evidence="8" id="KW-1185">Reference proteome</keyword>
<comment type="cofactor">
    <cofactor evidence="1 4">
        <name>FAD</name>
        <dbReference type="ChEBI" id="CHEBI:57692"/>
    </cofactor>
</comment>
<dbReference type="EMBL" id="MU004198">
    <property type="protein sequence ID" value="KAF2490059.1"/>
    <property type="molecule type" value="Genomic_DNA"/>
</dbReference>
<keyword evidence="4" id="KW-0274">FAD</keyword>
<dbReference type="PANTHER" id="PTHR10742">
    <property type="entry name" value="FLAVIN MONOAMINE OXIDASE"/>
    <property type="match status" value="1"/>
</dbReference>
<feature type="binding site" evidence="3">
    <location>
        <begin position="56"/>
        <end position="57"/>
    </location>
    <ligand>
        <name>FAD</name>
        <dbReference type="ChEBI" id="CHEBI:57692"/>
    </ligand>
</feature>
<dbReference type="OrthoDB" id="5046242at2759"/>
<dbReference type="Gene3D" id="3.90.660.10">
    <property type="match status" value="1"/>
</dbReference>